<comment type="caution">
    <text evidence="3">The sequence shown here is derived from an EMBL/GenBank/DDBJ whole genome shotgun (WGS) entry which is preliminary data.</text>
</comment>
<dbReference type="PROSITE" id="PS51257">
    <property type="entry name" value="PROKAR_LIPOPROTEIN"/>
    <property type="match status" value="1"/>
</dbReference>
<evidence type="ECO:0000256" key="2">
    <source>
        <dbReference type="SAM" id="SignalP"/>
    </source>
</evidence>
<feature type="region of interest" description="Disordered" evidence="1">
    <location>
        <begin position="24"/>
        <end position="47"/>
    </location>
</feature>
<evidence type="ECO:0008006" key="5">
    <source>
        <dbReference type="Google" id="ProtNLM"/>
    </source>
</evidence>
<reference evidence="3 4" key="1">
    <citation type="submission" date="2024-06" db="EMBL/GenBank/DDBJ databases">
        <title>Sorghum-associated microbial communities from plants grown in Nebraska, USA.</title>
        <authorList>
            <person name="Schachtman D."/>
        </authorList>
    </citation>
    <scope>NUCLEOTIDE SEQUENCE [LARGE SCALE GENOMIC DNA]</scope>
    <source>
        <strain evidence="3 4">2814</strain>
    </source>
</reference>
<accession>A0ABV2RBI1</accession>
<gene>
    <name evidence="3" type="ORF">ABIE19_001869</name>
</gene>
<dbReference type="EMBL" id="JBEPTF010000002">
    <property type="protein sequence ID" value="MET4683939.1"/>
    <property type="molecule type" value="Genomic_DNA"/>
</dbReference>
<name>A0ABV2RBI1_9CAUL</name>
<evidence type="ECO:0000313" key="4">
    <source>
        <dbReference type="Proteomes" id="UP001549313"/>
    </source>
</evidence>
<dbReference type="RefSeq" id="WP_354088891.1">
    <property type="nucleotide sequence ID" value="NZ_JBEPTF010000002.1"/>
</dbReference>
<sequence length="167" mass="17543">MKTQAALFSVLALSTLVAACNQPAETPAPTKTETTPAASAAPSPAATTDWSSLDALVGKYPNDSKLIEDSAVTAELKTLLGDRFETFRTNIQTQSPLQRDGQVLYVSGNKPHQGGSDAAYLLIDPTKKALEVGLWEGGKLTTYKTAGADLAKPADIRTLIDNAAPRG</sequence>
<evidence type="ECO:0000256" key="1">
    <source>
        <dbReference type="SAM" id="MobiDB-lite"/>
    </source>
</evidence>
<keyword evidence="4" id="KW-1185">Reference proteome</keyword>
<feature type="signal peptide" evidence="2">
    <location>
        <begin position="1"/>
        <end position="19"/>
    </location>
</feature>
<evidence type="ECO:0000313" key="3">
    <source>
        <dbReference type="EMBL" id="MET4683939.1"/>
    </source>
</evidence>
<feature type="chain" id="PRO_5045767959" description="DUF4174 domain-containing protein" evidence="2">
    <location>
        <begin position="20"/>
        <end position="167"/>
    </location>
</feature>
<dbReference type="Proteomes" id="UP001549313">
    <property type="component" value="Unassembled WGS sequence"/>
</dbReference>
<keyword evidence="2" id="KW-0732">Signal</keyword>
<protein>
    <recommendedName>
        <fullName evidence="5">DUF4174 domain-containing protein</fullName>
    </recommendedName>
</protein>
<proteinExistence type="predicted"/>
<organism evidence="3 4">
    <name type="scientific">Brevundimonas faecalis</name>
    <dbReference type="NCBI Taxonomy" id="947378"/>
    <lineage>
        <taxon>Bacteria</taxon>
        <taxon>Pseudomonadati</taxon>
        <taxon>Pseudomonadota</taxon>
        <taxon>Alphaproteobacteria</taxon>
        <taxon>Caulobacterales</taxon>
        <taxon>Caulobacteraceae</taxon>
        <taxon>Brevundimonas</taxon>
    </lineage>
</organism>